<evidence type="ECO:0000256" key="1">
    <source>
        <dbReference type="SAM" id="Phobius"/>
    </source>
</evidence>
<dbReference type="OrthoDB" id="3251871at2759"/>
<gene>
    <name evidence="2" type="ORF">MSAN_01114400</name>
</gene>
<feature type="transmembrane region" description="Helical" evidence="1">
    <location>
        <begin position="163"/>
        <end position="185"/>
    </location>
</feature>
<feature type="transmembrane region" description="Helical" evidence="1">
    <location>
        <begin position="75"/>
        <end position="102"/>
    </location>
</feature>
<comment type="caution">
    <text evidence="2">The sequence shown here is derived from an EMBL/GenBank/DDBJ whole genome shotgun (WGS) entry which is preliminary data.</text>
</comment>
<accession>A0A8H7D471</accession>
<keyword evidence="1" id="KW-1133">Transmembrane helix</keyword>
<feature type="transmembrane region" description="Helical" evidence="1">
    <location>
        <begin position="44"/>
        <end position="63"/>
    </location>
</feature>
<feature type="transmembrane region" description="Helical" evidence="1">
    <location>
        <begin position="12"/>
        <end position="32"/>
    </location>
</feature>
<evidence type="ECO:0000313" key="2">
    <source>
        <dbReference type="EMBL" id="KAF7360850.1"/>
    </source>
</evidence>
<dbReference type="Proteomes" id="UP000623467">
    <property type="component" value="Unassembled WGS sequence"/>
</dbReference>
<dbReference type="EMBL" id="JACAZH010000008">
    <property type="protein sequence ID" value="KAF7360850.1"/>
    <property type="molecule type" value="Genomic_DNA"/>
</dbReference>
<proteinExistence type="predicted"/>
<organism evidence="2 3">
    <name type="scientific">Mycena sanguinolenta</name>
    <dbReference type="NCBI Taxonomy" id="230812"/>
    <lineage>
        <taxon>Eukaryota</taxon>
        <taxon>Fungi</taxon>
        <taxon>Dikarya</taxon>
        <taxon>Basidiomycota</taxon>
        <taxon>Agaricomycotina</taxon>
        <taxon>Agaricomycetes</taxon>
        <taxon>Agaricomycetidae</taxon>
        <taxon>Agaricales</taxon>
        <taxon>Marasmiineae</taxon>
        <taxon>Mycenaceae</taxon>
        <taxon>Mycena</taxon>
    </lineage>
</organism>
<reference evidence="2" key="1">
    <citation type="submission" date="2020-05" db="EMBL/GenBank/DDBJ databases">
        <title>Mycena genomes resolve the evolution of fungal bioluminescence.</title>
        <authorList>
            <person name="Tsai I.J."/>
        </authorList>
    </citation>
    <scope>NUCLEOTIDE SEQUENCE</scope>
    <source>
        <strain evidence="2">160909Yilan</strain>
    </source>
</reference>
<keyword evidence="1" id="KW-0472">Membrane</keyword>
<feature type="transmembrane region" description="Helical" evidence="1">
    <location>
        <begin position="114"/>
        <end position="133"/>
    </location>
</feature>
<sequence length="361" mass="39887">MANNLENAVLAFAIAGVVLTAVMLLSIAYAAWNHVSRPHLNRVSFRLLVCALISNLNFGATFLPVFSGPSAGCSFLAFFGVSNLMFSACMLFCTALNLQLVIVHFVNGNMMEKYYYIGSVVFVAICNVTPYAAGQYGYYNGDCWFNNPDPEMQFRWLVGSQTVWTLLMSTGEVVSFSVILGHMLLSQATQMRITKLRSHISSSERPKPLIIAYRSIIFRISLYPLLSCCLSFTGSILDIWLAKIPSSTTPEWLLSLDLFVYVLRPILYTLLVAGDPSFLRALRALRTHGNSTIDSASTSTVWYAATSSHSMRQFSINSPAVVHVQLEQGKRSKTWWLESGRLFTEQGNGGYGIPGAKCGES</sequence>
<keyword evidence="3" id="KW-1185">Reference proteome</keyword>
<dbReference type="Gene3D" id="1.20.1070.10">
    <property type="entry name" value="Rhodopsin 7-helix transmembrane proteins"/>
    <property type="match status" value="1"/>
</dbReference>
<feature type="transmembrane region" description="Helical" evidence="1">
    <location>
        <begin position="252"/>
        <end position="273"/>
    </location>
</feature>
<keyword evidence="1" id="KW-0812">Transmembrane</keyword>
<evidence type="ECO:0000313" key="3">
    <source>
        <dbReference type="Proteomes" id="UP000623467"/>
    </source>
</evidence>
<dbReference type="AlphaFoldDB" id="A0A8H7D471"/>
<name>A0A8H7D471_9AGAR</name>
<protein>
    <submittedName>
        <fullName evidence="2">Uncharacterized protein</fullName>
    </submittedName>
</protein>
<feature type="transmembrane region" description="Helical" evidence="1">
    <location>
        <begin position="216"/>
        <end position="240"/>
    </location>
</feature>